<comment type="caution">
    <text evidence="1">The sequence shown here is derived from an EMBL/GenBank/DDBJ whole genome shotgun (WGS) entry which is preliminary data.</text>
</comment>
<evidence type="ECO:0000313" key="2">
    <source>
        <dbReference type="Proteomes" id="UP000622638"/>
    </source>
</evidence>
<organism evidence="1 2">
    <name type="scientific">Pseudoduganella buxea</name>
    <dbReference type="NCBI Taxonomy" id="1949069"/>
    <lineage>
        <taxon>Bacteria</taxon>
        <taxon>Pseudomonadati</taxon>
        <taxon>Pseudomonadota</taxon>
        <taxon>Betaproteobacteria</taxon>
        <taxon>Burkholderiales</taxon>
        <taxon>Oxalobacteraceae</taxon>
        <taxon>Telluria group</taxon>
        <taxon>Pseudoduganella</taxon>
    </lineage>
</organism>
<evidence type="ECO:0000313" key="1">
    <source>
        <dbReference type="EMBL" id="GGC23682.1"/>
    </source>
</evidence>
<sequence length="57" mass="6051">MVHIEAADAKALSAAITGEHLAMLSAAPVMNHSCRVVLPQGRGLRDLRAKHCFAENA</sequence>
<name>A0ABQ1LH11_9BURK</name>
<protein>
    <submittedName>
        <fullName evidence="1">Uncharacterized protein</fullName>
    </submittedName>
</protein>
<gene>
    <name evidence="1" type="ORF">GCM10011572_51510</name>
</gene>
<dbReference type="EMBL" id="BMKG01000038">
    <property type="protein sequence ID" value="GGC23682.1"/>
    <property type="molecule type" value="Genomic_DNA"/>
</dbReference>
<proteinExistence type="predicted"/>
<reference evidence="2" key="1">
    <citation type="journal article" date="2019" name="Int. J. Syst. Evol. Microbiol.">
        <title>The Global Catalogue of Microorganisms (GCM) 10K type strain sequencing project: providing services to taxonomists for standard genome sequencing and annotation.</title>
        <authorList>
            <consortium name="The Broad Institute Genomics Platform"/>
            <consortium name="The Broad Institute Genome Sequencing Center for Infectious Disease"/>
            <person name="Wu L."/>
            <person name="Ma J."/>
        </authorList>
    </citation>
    <scope>NUCLEOTIDE SEQUENCE [LARGE SCALE GENOMIC DNA]</scope>
    <source>
        <strain evidence="2">CGMCC 1.15931</strain>
    </source>
</reference>
<accession>A0ABQ1LH11</accession>
<dbReference type="Proteomes" id="UP000622638">
    <property type="component" value="Unassembled WGS sequence"/>
</dbReference>
<keyword evidence="2" id="KW-1185">Reference proteome</keyword>